<reference evidence="9 10" key="1">
    <citation type="submission" date="2019-04" db="EMBL/GenBank/DDBJ databases">
        <title>Fungal friends and foes A comparative genomics study of 23 Aspergillus species from section Flavi.</title>
        <authorList>
            <consortium name="DOE Joint Genome Institute"/>
            <person name="Kjaerbolling I."/>
            <person name="Vesth T.C."/>
            <person name="Frisvad J.C."/>
            <person name="Nybo J.L."/>
            <person name="Theobald S."/>
            <person name="Kildgaard S."/>
            <person name="Petersen T.I."/>
            <person name="Kuo A."/>
            <person name="Sato A."/>
            <person name="Lyhne E.K."/>
            <person name="Kogle M.E."/>
            <person name="Wiebenga A."/>
            <person name="Kun R.S."/>
            <person name="Lubbers R.J."/>
            <person name="Makela M.R."/>
            <person name="Barry K."/>
            <person name="Chovatia M."/>
            <person name="Clum A."/>
            <person name="Daum C."/>
            <person name="Haridas S."/>
            <person name="He G."/>
            <person name="LaButti K."/>
            <person name="Lipzen A."/>
            <person name="Mondo S."/>
            <person name="Pangilinan J."/>
            <person name="Riley R."/>
            <person name="Salamov A."/>
            <person name="Simmons B.A."/>
            <person name="Magnuson J.K."/>
            <person name="Henrissat B."/>
            <person name="Mortensen U.H."/>
            <person name="Larsen T.O."/>
            <person name="De vries R.P."/>
            <person name="Grigoriev I.V."/>
            <person name="Machida M."/>
            <person name="Baker S.E."/>
            <person name="Andersen M.R."/>
        </authorList>
    </citation>
    <scope>NUCLEOTIDE SEQUENCE [LARGE SCALE GENOMIC DNA]</scope>
    <source>
        <strain evidence="9 10">CBS 117635</strain>
    </source>
</reference>
<dbReference type="GO" id="GO:0009893">
    <property type="term" value="P:positive regulation of metabolic process"/>
    <property type="evidence" value="ECO:0007669"/>
    <property type="project" value="UniProtKB-ARBA"/>
</dbReference>
<evidence type="ECO:0000259" key="8">
    <source>
        <dbReference type="PROSITE" id="PS50048"/>
    </source>
</evidence>
<evidence type="ECO:0000256" key="1">
    <source>
        <dbReference type="ARBA" id="ARBA00004123"/>
    </source>
</evidence>
<name>A0A5N6JL28_9EURO</name>
<feature type="region of interest" description="Disordered" evidence="7">
    <location>
        <begin position="221"/>
        <end position="252"/>
    </location>
</feature>
<evidence type="ECO:0000256" key="4">
    <source>
        <dbReference type="ARBA" id="ARBA00023125"/>
    </source>
</evidence>
<sequence>MKMVHPTIQPQRQPTTSIPSNGITKNKKPKSACDRCRGQKLRCIWDTPEQCRRCARAEAICTVPRPKPMGRPPNVRNNSYVAYEPQDDMTTQPIEETSPLDSSSSGTASWNILDSVPSLTTTNDLSISSPQPDLLEFLNILPESTFEGVVTPNYGMAGFGVEGSGTGLLATFEVPVSQTQVSQSNAVPPGDTTSHNSEEHLQCLKELCELNIALFQHPLHASPAQDQSTEQSHTTLDTTSDSSGDASTTKKPSFSVAELQIGQLLSLTARIKKLVAENGGSERHFFQDRSTALLALSCYTRLELIYSRMLDALRELERSGEHLADTEPIMPDLSIDGFSLGGCRDVQLRFAMQICQEALERLRHSIGIGGDIRVRPLDRTN</sequence>
<feature type="domain" description="Zn(2)-C6 fungal-type" evidence="8">
    <location>
        <begin position="32"/>
        <end position="63"/>
    </location>
</feature>
<dbReference type="CDD" id="cd00067">
    <property type="entry name" value="GAL4"/>
    <property type="match status" value="1"/>
</dbReference>
<dbReference type="GO" id="GO:0000976">
    <property type="term" value="F:transcription cis-regulatory region binding"/>
    <property type="evidence" value="ECO:0007669"/>
    <property type="project" value="TreeGrafter"/>
</dbReference>
<dbReference type="SUPFAM" id="SSF57701">
    <property type="entry name" value="Zn2/Cys6 DNA-binding domain"/>
    <property type="match status" value="1"/>
</dbReference>
<keyword evidence="2" id="KW-0862">Zinc</keyword>
<dbReference type="PROSITE" id="PS00463">
    <property type="entry name" value="ZN2_CY6_FUNGAL_1"/>
    <property type="match status" value="1"/>
</dbReference>
<evidence type="ECO:0000256" key="2">
    <source>
        <dbReference type="ARBA" id="ARBA00022833"/>
    </source>
</evidence>
<protein>
    <recommendedName>
        <fullName evidence="8">Zn(2)-C6 fungal-type domain-containing protein</fullName>
    </recommendedName>
</protein>
<dbReference type="Pfam" id="PF00172">
    <property type="entry name" value="Zn_clus"/>
    <property type="match status" value="1"/>
</dbReference>
<dbReference type="PROSITE" id="PS50048">
    <property type="entry name" value="ZN2_CY6_FUNGAL_2"/>
    <property type="match status" value="1"/>
</dbReference>
<feature type="compositionally biased region" description="Polar residues" evidence="7">
    <location>
        <begin position="8"/>
        <end position="24"/>
    </location>
</feature>
<evidence type="ECO:0000313" key="9">
    <source>
        <dbReference type="EMBL" id="KAB8279602.1"/>
    </source>
</evidence>
<evidence type="ECO:0000256" key="7">
    <source>
        <dbReference type="SAM" id="MobiDB-lite"/>
    </source>
</evidence>
<keyword evidence="4" id="KW-0238">DNA-binding</keyword>
<comment type="subcellular location">
    <subcellularLocation>
        <location evidence="1">Nucleus</location>
    </subcellularLocation>
</comment>
<dbReference type="Gene3D" id="4.10.240.10">
    <property type="entry name" value="Zn(2)-C6 fungal-type DNA-binding domain"/>
    <property type="match status" value="1"/>
</dbReference>
<dbReference type="InterPro" id="IPR001138">
    <property type="entry name" value="Zn2Cys6_DnaBD"/>
</dbReference>
<evidence type="ECO:0000256" key="6">
    <source>
        <dbReference type="ARBA" id="ARBA00023242"/>
    </source>
</evidence>
<dbReference type="AlphaFoldDB" id="A0A5N6JL28"/>
<keyword evidence="10" id="KW-1185">Reference proteome</keyword>
<dbReference type="GO" id="GO:0008270">
    <property type="term" value="F:zinc ion binding"/>
    <property type="evidence" value="ECO:0007669"/>
    <property type="project" value="InterPro"/>
</dbReference>
<keyword evidence="6" id="KW-0539">Nucleus</keyword>
<feature type="compositionally biased region" description="Low complexity" evidence="7">
    <location>
        <begin position="232"/>
        <end position="249"/>
    </location>
</feature>
<dbReference type="Proteomes" id="UP000326289">
    <property type="component" value="Unassembled WGS sequence"/>
</dbReference>
<dbReference type="PANTHER" id="PTHR31845">
    <property type="entry name" value="FINGER DOMAIN PROTEIN, PUTATIVE-RELATED"/>
    <property type="match status" value="1"/>
</dbReference>
<dbReference type="InterPro" id="IPR036864">
    <property type="entry name" value="Zn2-C6_fun-type_DNA-bd_sf"/>
</dbReference>
<dbReference type="InterPro" id="IPR051089">
    <property type="entry name" value="prtT"/>
</dbReference>
<dbReference type="SMART" id="SM00066">
    <property type="entry name" value="GAL4"/>
    <property type="match status" value="1"/>
</dbReference>
<dbReference type="EMBL" id="ML732764">
    <property type="protein sequence ID" value="KAB8279602.1"/>
    <property type="molecule type" value="Genomic_DNA"/>
</dbReference>
<gene>
    <name evidence="9" type="ORF">BDV30DRAFT_3814</name>
</gene>
<feature type="region of interest" description="Disordered" evidence="7">
    <location>
        <begin position="1"/>
        <end position="31"/>
    </location>
</feature>
<organism evidence="9 10">
    <name type="scientific">Aspergillus minisclerotigenes</name>
    <dbReference type="NCBI Taxonomy" id="656917"/>
    <lineage>
        <taxon>Eukaryota</taxon>
        <taxon>Fungi</taxon>
        <taxon>Dikarya</taxon>
        <taxon>Ascomycota</taxon>
        <taxon>Pezizomycotina</taxon>
        <taxon>Eurotiomycetes</taxon>
        <taxon>Eurotiomycetidae</taxon>
        <taxon>Eurotiales</taxon>
        <taxon>Aspergillaceae</taxon>
        <taxon>Aspergillus</taxon>
        <taxon>Aspergillus subgen. Circumdati</taxon>
    </lineage>
</organism>
<dbReference type="PANTHER" id="PTHR31845:SF19">
    <property type="entry name" value="TRANSCRIPTION FACTOR DOMAIN-CONTAINING PROTEIN"/>
    <property type="match status" value="1"/>
</dbReference>
<keyword evidence="3" id="KW-0805">Transcription regulation</keyword>
<evidence type="ECO:0000313" key="10">
    <source>
        <dbReference type="Proteomes" id="UP000326289"/>
    </source>
</evidence>
<accession>A0A5N6JL28</accession>
<evidence type="ECO:0000256" key="5">
    <source>
        <dbReference type="ARBA" id="ARBA00023163"/>
    </source>
</evidence>
<dbReference type="GO" id="GO:0000981">
    <property type="term" value="F:DNA-binding transcription factor activity, RNA polymerase II-specific"/>
    <property type="evidence" value="ECO:0007669"/>
    <property type="project" value="InterPro"/>
</dbReference>
<proteinExistence type="predicted"/>
<keyword evidence="5" id="KW-0804">Transcription</keyword>
<dbReference type="GO" id="GO:0005634">
    <property type="term" value="C:nucleus"/>
    <property type="evidence" value="ECO:0007669"/>
    <property type="project" value="UniProtKB-SubCell"/>
</dbReference>
<evidence type="ECO:0000256" key="3">
    <source>
        <dbReference type="ARBA" id="ARBA00023015"/>
    </source>
</evidence>